<feature type="transmembrane region" description="Helical" evidence="4">
    <location>
        <begin position="33"/>
        <end position="52"/>
    </location>
</feature>
<organism evidence="6 7">
    <name type="scientific">Paraflavitalea soli</name>
    <dbReference type="NCBI Taxonomy" id="2315862"/>
    <lineage>
        <taxon>Bacteria</taxon>
        <taxon>Pseudomonadati</taxon>
        <taxon>Bacteroidota</taxon>
        <taxon>Chitinophagia</taxon>
        <taxon>Chitinophagales</taxon>
        <taxon>Chitinophagaceae</taxon>
        <taxon>Paraflavitalea</taxon>
    </lineage>
</organism>
<dbReference type="RefSeq" id="WP_119050254.1">
    <property type="nucleotide sequence ID" value="NZ_CP032157.1"/>
</dbReference>
<gene>
    <name evidence="6" type="ORF">D3H65_10430</name>
</gene>
<dbReference type="PANTHER" id="PTHR43280:SF29">
    <property type="entry name" value="ARAC-FAMILY TRANSCRIPTIONAL REGULATOR"/>
    <property type="match status" value="1"/>
</dbReference>
<dbReference type="GO" id="GO:0043565">
    <property type="term" value="F:sequence-specific DNA binding"/>
    <property type="evidence" value="ECO:0007669"/>
    <property type="project" value="InterPro"/>
</dbReference>
<dbReference type="AlphaFoldDB" id="A0A3B7ML22"/>
<dbReference type="InterPro" id="IPR009057">
    <property type="entry name" value="Homeodomain-like_sf"/>
</dbReference>
<sequence length="414" mass="47279">MEYIIIIGAFQALLALCLFVANRQKKPADNLLTWILICLFTHLSIKFIIYAASGNTLLKMGFNTFIDLGYGPLLWMYARKVQYDRYRPVQHWFLLLPTFAAGAMYTAISLKIVIDPTGVEQWLSLYNEITQYLIIASMTIFPVLSLRISPQLPAFWKSERQLIKKIALLFLVIPALWMVTKTTNVSELLGDATLNLTIRLIAYSNSLIICLLIIQYRLEARMLMKSPAAPEPLPSALNGYPTPAVLQEEKESLVLTVAAAIQPTEEQPAPRKSTLTTLQQEAIAVKLSVLMQEKKVYTDPELTLEKLSTLVKTPRHHLSEVLNQHLHQTFYQYINDHRMKEVLHLLDHCRQHQVTPNILSLAYDAGFNSKSSFNQYFKKTTGYTPTEYLKQPRKAELNRITATFISLQQTIQPH</sequence>
<protein>
    <submittedName>
        <fullName evidence="6">AraC family transcriptional regulator</fullName>
    </submittedName>
</protein>
<name>A0A3B7ML22_9BACT</name>
<dbReference type="PROSITE" id="PS01124">
    <property type="entry name" value="HTH_ARAC_FAMILY_2"/>
    <property type="match status" value="1"/>
</dbReference>
<dbReference type="Proteomes" id="UP000263900">
    <property type="component" value="Chromosome"/>
</dbReference>
<evidence type="ECO:0000256" key="2">
    <source>
        <dbReference type="ARBA" id="ARBA00023125"/>
    </source>
</evidence>
<dbReference type="KEGG" id="pseg:D3H65_10430"/>
<feature type="transmembrane region" description="Helical" evidence="4">
    <location>
        <begin position="200"/>
        <end position="218"/>
    </location>
</feature>
<evidence type="ECO:0000313" key="7">
    <source>
        <dbReference type="Proteomes" id="UP000263900"/>
    </source>
</evidence>
<feature type="domain" description="HTH araC/xylS-type" evidence="5">
    <location>
        <begin position="281"/>
        <end position="391"/>
    </location>
</feature>
<keyword evidence="7" id="KW-1185">Reference proteome</keyword>
<dbReference type="InterPro" id="IPR018060">
    <property type="entry name" value="HTH_AraC"/>
</dbReference>
<proteinExistence type="predicted"/>
<reference evidence="6 7" key="1">
    <citation type="submission" date="2018-09" db="EMBL/GenBank/DDBJ databases">
        <title>Genome sequencing of strain 6GH32-13.</title>
        <authorList>
            <person name="Weon H.-Y."/>
            <person name="Heo J."/>
            <person name="Kwon S.-W."/>
        </authorList>
    </citation>
    <scope>NUCLEOTIDE SEQUENCE [LARGE SCALE GENOMIC DNA]</scope>
    <source>
        <strain evidence="6 7">5GH32-13</strain>
    </source>
</reference>
<evidence type="ECO:0000313" key="6">
    <source>
        <dbReference type="EMBL" id="AXY74367.1"/>
    </source>
</evidence>
<feature type="transmembrane region" description="Helical" evidence="4">
    <location>
        <begin position="162"/>
        <end position="180"/>
    </location>
</feature>
<accession>A0A3B7ML22</accession>
<feature type="transmembrane region" description="Helical" evidence="4">
    <location>
        <begin position="129"/>
        <end position="150"/>
    </location>
</feature>
<keyword evidence="1" id="KW-0805">Transcription regulation</keyword>
<evidence type="ECO:0000256" key="3">
    <source>
        <dbReference type="ARBA" id="ARBA00023163"/>
    </source>
</evidence>
<evidence type="ECO:0000259" key="5">
    <source>
        <dbReference type="PROSITE" id="PS01124"/>
    </source>
</evidence>
<dbReference type="Pfam" id="PF12833">
    <property type="entry name" value="HTH_18"/>
    <property type="match status" value="1"/>
</dbReference>
<dbReference type="SMART" id="SM00342">
    <property type="entry name" value="HTH_ARAC"/>
    <property type="match status" value="1"/>
</dbReference>
<keyword evidence="2" id="KW-0238">DNA-binding</keyword>
<dbReference type="EMBL" id="CP032157">
    <property type="protein sequence ID" value="AXY74367.1"/>
    <property type="molecule type" value="Genomic_DNA"/>
</dbReference>
<keyword evidence="4" id="KW-0812">Transmembrane</keyword>
<keyword evidence="3" id="KW-0804">Transcription</keyword>
<dbReference type="GO" id="GO:0003700">
    <property type="term" value="F:DNA-binding transcription factor activity"/>
    <property type="evidence" value="ECO:0007669"/>
    <property type="project" value="InterPro"/>
</dbReference>
<keyword evidence="4" id="KW-0472">Membrane</keyword>
<dbReference type="OrthoDB" id="5492415at2"/>
<evidence type="ECO:0000256" key="1">
    <source>
        <dbReference type="ARBA" id="ARBA00023015"/>
    </source>
</evidence>
<dbReference type="SUPFAM" id="SSF46689">
    <property type="entry name" value="Homeodomain-like"/>
    <property type="match status" value="1"/>
</dbReference>
<feature type="transmembrane region" description="Helical" evidence="4">
    <location>
        <begin position="92"/>
        <end position="114"/>
    </location>
</feature>
<dbReference type="Gene3D" id="1.10.10.60">
    <property type="entry name" value="Homeodomain-like"/>
    <property type="match status" value="2"/>
</dbReference>
<evidence type="ECO:0000256" key="4">
    <source>
        <dbReference type="SAM" id="Phobius"/>
    </source>
</evidence>
<keyword evidence="4" id="KW-1133">Transmembrane helix</keyword>
<dbReference type="PANTHER" id="PTHR43280">
    <property type="entry name" value="ARAC-FAMILY TRANSCRIPTIONAL REGULATOR"/>
    <property type="match status" value="1"/>
</dbReference>